<dbReference type="InParanoid" id="D9Q2I4"/>
<keyword evidence="1" id="KW-0808">Transferase</keyword>
<dbReference type="OrthoDB" id="31418at2157"/>
<dbReference type="RefSeq" id="WP_013267034.1">
    <property type="nucleotide sequence ID" value="NC_014374.1"/>
</dbReference>
<dbReference type="AlphaFoldDB" id="D9Q2I4"/>
<organism evidence="4 5">
    <name type="scientific">Acidilobus saccharovorans (strain DSM 16705 / JCM 18335 / VKM B-2471 / 345-15)</name>
    <dbReference type="NCBI Taxonomy" id="666510"/>
    <lineage>
        <taxon>Archaea</taxon>
        <taxon>Thermoproteota</taxon>
        <taxon>Thermoprotei</taxon>
        <taxon>Acidilobales</taxon>
        <taxon>Acidilobaceae</taxon>
        <taxon>Acidilobus</taxon>
    </lineage>
</organism>
<accession>D9Q2I4</accession>
<evidence type="ECO:0000256" key="1">
    <source>
        <dbReference type="ARBA" id="ARBA00022679"/>
    </source>
</evidence>
<keyword evidence="5" id="KW-1185">Reference proteome</keyword>
<protein>
    <submittedName>
        <fullName evidence="4">Uncharacterized protein</fullName>
    </submittedName>
</protein>
<dbReference type="InterPro" id="IPR050118">
    <property type="entry name" value="Pur/Pyrimidine_PRTase"/>
</dbReference>
<dbReference type="eggNOG" id="arCOG00031">
    <property type="taxonomic scope" value="Archaea"/>
</dbReference>
<dbReference type="STRING" id="666510.ASAC_1117"/>
<dbReference type="PANTHER" id="PTHR43864:SF1">
    <property type="entry name" value="XANTHINE PHOSPHORIBOSYLTRANSFERASE"/>
    <property type="match status" value="1"/>
</dbReference>
<dbReference type="GO" id="GO:0016740">
    <property type="term" value="F:transferase activity"/>
    <property type="evidence" value="ECO:0007669"/>
    <property type="project" value="UniProtKB-KW"/>
</dbReference>
<dbReference type="GO" id="GO:0006166">
    <property type="term" value="P:purine ribonucleoside salvage"/>
    <property type="evidence" value="ECO:0007669"/>
    <property type="project" value="UniProtKB-KW"/>
</dbReference>
<keyword evidence="2" id="KW-0660">Purine salvage</keyword>
<dbReference type="Proteomes" id="UP000000346">
    <property type="component" value="Chromosome"/>
</dbReference>
<evidence type="ECO:0000256" key="3">
    <source>
        <dbReference type="SAM" id="MobiDB-lite"/>
    </source>
</evidence>
<evidence type="ECO:0000313" key="5">
    <source>
        <dbReference type="Proteomes" id="UP000000346"/>
    </source>
</evidence>
<feature type="region of interest" description="Disordered" evidence="3">
    <location>
        <begin position="1"/>
        <end position="21"/>
    </location>
</feature>
<dbReference type="HOGENOM" id="CLU_086256_0_0_2"/>
<dbReference type="KEGG" id="asc:ASAC_1117"/>
<sequence>MEGGRESGSKDTAGPLHDASTPQQEYTQMVNGDSNLKFLLFKVLSALKHFYSFKELESRLGVSAQILWRYVSLRSVPERVTAEKLLQKIEREGLIDEAIKKSLQDSDEPWQILSNPGIMTLAELKAMELFKGEKVSAIVTGKDGYSTAFGAMLSDAFHCRLCAPSSTPYSRHIIVKNYKVAQDYYDSLIFPKECVPRKGRVVIVLVDGNKLFQLSSLIDVVRVRQASLAGVVVVMGSENKLKEFLKNKLGIEVKVVSLMDFCDRNPQECRKVSPSETVTEF</sequence>
<reference evidence="4 5" key="1">
    <citation type="journal article" date="2010" name="Appl. Environ. Microbiol.">
        <title>The genome sequence of the crenarchaeon Acidilobus saccharovorans supports a new order, Acidilobales, and suggests an important ecological role in terrestrial acidic hot springs.</title>
        <authorList>
            <person name="Mardanov A.V."/>
            <person name="Svetlitchnyi V.A."/>
            <person name="Beletsky A.V."/>
            <person name="Prokofeva M.I."/>
            <person name="Bonch-Osmolovskaya E.A."/>
            <person name="Ravin N.V."/>
            <person name="Skryabin K.G."/>
        </authorList>
    </citation>
    <scope>NUCLEOTIDE SEQUENCE [LARGE SCALE GENOMIC DNA]</scope>
    <source>
        <strain evidence="5">DSM 16705 / JCM 18335 / VKM B-2471 / 345-15</strain>
    </source>
</reference>
<dbReference type="PANTHER" id="PTHR43864">
    <property type="entry name" value="HYPOXANTHINE/GUANINE PHOSPHORIBOSYLTRANSFERASE"/>
    <property type="match status" value="1"/>
</dbReference>
<evidence type="ECO:0000256" key="2">
    <source>
        <dbReference type="ARBA" id="ARBA00022726"/>
    </source>
</evidence>
<gene>
    <name evidence="4" type="ordered locus">ASAC_1117</name>
</gene>
<evidence type="ECO:0000313" key="4">
    <source>
        <dbReference type="EMBL" id="ADL19522.1"/>
    </source>
</evidence>
<proteinExistence type="predicted"/>
<name>D9Q2I4_ACIS3</name>
<dbReference type="GeneID" id="9499366"/>
<dbReference type="EMBL" id="CP001742">
    <property type="protein sequence ID" value="ADL19522.1"/>
    <property type="molecule type" value="Genomic_DNA"/>
</dbReference>